<comment type="cofactor">
    <cofactor evidence="8">
        <name>Mg(2+)</name>
        <dbReference type="ChEBI" id="CHEBI:18420"/>
    </cofactor>
    <text evidence="8">Binds 1 Mg(2+) ion per subunit.</text>
</comment>
<dbReference type="Gene3D" id="1.10.300.10">
    <property type="entry name" value="Adenylosuccinate Synthetase, subunit A, domain 2"/>
    <property type="match status" value="1"/>
</dbReference>
<proteinExistence type="inferred from homology"/>
<keyword evidence="4 8" id="KW-0547">Nucleotide-binding</keyword>
<dbReference type="CDD" id="cd03108">
    <property type="entry name" value="AdSS"/>
    <property type="match status" value="1"/>
</dbReference>
<feature type="binding site" evidence="8">
    <location>
        <position position="309"/>
    </location>
    <ligand>
        <name>GTP</name>
        <dbReference type="ChEBI" id="CHEBI:37565"/>
    </ligand>
</feature>
<keyword evidence="3 8" id="KW-0479">Metal-binding</keyword>
<keyword evidence="5 8" id="KW-0658">Purine biosynthesis</keyword>
<organism evidence="10 11">
    <name type="scientific">Sphingobacterium psychroaquaticum</name>
    <dbReference type="NCBI Taxonomy" id="561061"/>
    <lineage>
        <taxon>Bacteria</taxon>
        <taxon>Pseudomonadati</taxon>
        <taxon>Bacteroidota</taxon>
        <taxon>Sphingobacteriia</taxon>
        <taxon>Sphingobacteriales</taxon>
        <taxon>Sphingobacteriaceae</taxon>
        <taxon>Sphingobacterium</taxon>
    </lineage>
</organism>
<dbReference type="GO" id="GO:0004019">
    <property type="term" value="F:adenylosuccinate synthase activity"/>
    <property type="evidence" value="ECO:0007669"/>
    <property type="project" value="UniProtKB-UniRule"/>
</dbReference>
<dbReference type="GO" id="GO:0044208">
    <property type="term" value="P:'de novo' AMP biosynthetic process"/>
    <property type="evidence" value="ECO:0007669"/>
    <property type="project" value="UniProtKB-UniRule"/>
</dbReference>
<dbReference type="InterPro" id="IPR042111">
    <property type="entry name" value="Adenylosuccinate_synth_dom3"/>
</dbReference>
<dbReference type="NCBIfam" id="NF002223">
    <property type="entry name" value="PRK01117.1"/>
    <property type="match status" value="1"/>
</dbReference>
<comment type="subcellular location">
    <subcellularLocation>
        <location evidence="8">Cytoplasm</location>
    </subcellularLocation>
</comment>
<comment type="pathway">
    <text evidence="8 9">Purine metabolism; AMP biosynthesis via de novo pathway; AMP from IMP: step 1/2.</text>
</comment>
<feature type="binding site" evidence="8">
    <location>
        <position position="148"/>
    </location>
    <ligand>
        <name>IMP</name>
        <dbReference type="ChEBI" id="CHEBI:58053"/>
        <note>ligand shared between dimeric partners</note>
    </ligand>
</feature>
<dbReference type="Proteomes" id="UP000192980">
    <property type="component" value="Unassembled WGS sequence"/>
</dbReference>
<feature type="binding site" description="in other chain" evidence="8">
    <location>
        <position position="228"/>
    </location>
    <ligand>
        <name>IMP</name>
        <dbReference type="ChEBI" id="CHEBI:58053"/>
        <note>ligand shared between dimeric partners</note>
    </ligand>
</feature>
<dbReference type="GO" id="GO:0005737">
    <property type="term" value="C:cytoplasm"/>
    <property type="evidence" value="ECO:0007669"/>
    <property type="project" value="UniProtKB-SubCell"/>
</dbReference>
<keyword evidence="7 8" id="KW-0342">GTP-binding</keyword>
<keyword evidence="6 8" id="KW-0460">Magnesium</keyword>
<evidence type="ECO:0000256" key="9">
    <source>
        <dbReference type="RuleBase" id="RU000520"/>
    </source>
</evidence>
<dbReference type="InterPro" id="IPR042110">
    <property type="entry name" value="Adenylosuccinate_synth_dom2"/>
</dbReference>
<evidence type="ECO:0000313" key="11">
    <source>
        <dbReference type="Proteomes" id="UP000192980"/>
    </source>
</evidence>
<feature type="binding site" description="in other chain" evidence="8">
    <location>
        <begin position="16"/>
        <end position="19"/>
    </location>
    <ligand>
        <name>IMP</name>
        <dbReference type="ChEBI" id="CHEBI:58053"/>
        <note>ligand shared between dimeric partners</note>
    </ligand>
</feature>
<dbReference type="InterPro" id="IPR001114">
    <property type="entry name" value="Adenylosuccinate_synthetase"/>
</dbReference>
<evidence type="ECO:0000256" key="6">
    <source>
        <dbReference type="ARBA" id="ARBA00022842"/>
    </source>
</evidence>
<evidence type="ECO:0000313" key="10">
    <source>
        <dbReference type="EMBL" id="SMG30096.1"/>
    </source>
</evidence>
<evidence type="ECO:0000256" key="5">
    <source>
        <dbReference type="ARBA" id="ARBA00022755"/>
    </source>
</evidence>
<feature type="binding site" description="in other chain" evidence="8">
    <location>
        <position position="134"/>
    </location>
    <ligand>
        <name>IMP</name>
        <dbReference type="ChEBI" id="CHEBI:58053"/>
        <note>ligand shared between dimeric partners</note>
    </ligand>
</feature>
<dbReference type="InterPro" id="IPR042109">
    <property type="entry name" value="Adenylosuccinate_synth_dom1"/>
</dbReference>
<evidence type="ECO:0000256" key="2">
    <source>
        <dbReference type="ARBA" id="ARBA00022598"/>
    </source>
</evidence>
<dbReference type="EMBL" id="FXAU01000003">
    <property type="protein sequence ID" value="SMG30096.1"/>
    <property type="molecule type" value="Genomic_DNA"/>
</dbReference>
<dbReference type="STRING" id="561061.SAMN05660862_2013"/>
<dbReference type="SMART" id="SM00788">
    <property type="entry name" value="Adenylsucc_synt"/>
    <property type="match status" value="1"/>
</dbReference>
<feature type="binding site" evidence="8">
    <location>
        <begin position="335"/>
        <end position="337"/>
    </location>
    <ligand>
        <name>GTP</name>
        <dbReference type="ChEBI" id="CHEBI:37565"/>
    </ligand>
</feature>
<dbReference type="NCBIfam" id="TIGR00184">
    <property type="entry name" value="purA"/>
    <property type="match status" value="1"/>
</dbReference>
<name>A0A1X7JPG8_9SPHI</name>
<comment type="function">
    <text evidence="8">Plays an important role in the de novo pathway of purine nucleotide biosynthesis. Catalyzes the first committed step in the biosynthesis of AMP from IMP.</text>
</comment>
<dbReference type="GO" id="GO:0005525">
    <property type="term" value="F:GTP binding"/>
    <property type="evidence" value="ECO:0007669"/>
    <property type="project" value="UniProtKB-UniRule"/>
</dbReference>
<dbReference type="GO" id="GO:0000287">
    <property type="term" value="F:magnesium ion binding"/>
    <property type="evidence" value="ECO:0007669"/>
    <property type="project" value="UniProtKB-UniRule"/>
</dbReference>
<evidence type="ECO:0000256" key="7">
    <source>
        <dbReference type="ARBA" id="ARBA00023134"/>
    </source>
</evidence>
<dbReference type="AlphaFoldDB" id="A0A1X7JPG8"/>
<feature type="binding site" evidence="8">
    <location>
        <begin position="15"/>
        <end position="21"/>
    </location>
    <ligand>
        <name>GTP</name>
        <dbReference type="ChEBI" id="CHEBI:37565"/>
    </ligand>
</feature>
<feature type="binding site" description="in other chain" evidence="8">
    <location>
        <position position="243"/>
    </location>
    <ligand>
        <name>IMP</name>
        <dbReference type="ChEBI" id="CHEBI:58053"/>
        <note>ligand shared between dimeric partners</note>
    </ligand>
</feature>
<feature type="binding site" evidence="8">
    <location>
        <begin position="303"/>
        <end position="309"/>
    </location>
    <ligand>
        <name>substrate</name>
    </ligand>
</feature>
<dbReference type="Pfam" id="PF00709">
    <property type="entry name" value="Adenylsucc_synt"/>
    <property type="match status" value="1"/>
</dbReference>
<evidence type="ECO:0000256" key="1">
    <source>
        <dbReference type="ARBA" id="ARBA00011738"/>
    </source>
</evidence>
<feature type="binding site" evidence="8">
    <location>
        <position position="16"/>
    </location>
    <ligand>
        <name>Mg(2+)</name>
        <dbReference type="ChEBI" id="CHEBI:18420"/>
    </ligand>
</feature>
<dbReference type="PROSITE" id="PS01266">
    <property type="entry name" value="ADENYLOSUCCIN_SYN_1"/>
    <property type="match status" value="1"/>
</dbReference>
<dbReference type="InterPro" id="IPR027417">
    <property type="entry name" value="P-loop_NTPase"/>
</dbReference>
<sequence>MKTGKMDILVGLQWGDEGKGKFIDRICSAYDIVARFNGGANAGHTIFWQSHKVTLKLLPSGVFYPHIKNVIGTGVVVNPTQLRREIDDLSAISAGLSITNNLFISKKAHLVLPTYAYRDAYMEASADFQTIGTTKNGIGQAYANKMLRQGFRVGDIYMDTFEEKVKTAIVREYEELRAKEQEMIDLQEMIHVFFTDIEYLKKLHIIDTELYLNTALYSGERVLAEGAQATMLDIDHGTYPYVTSSSTIASAACVSLGVSPTKVGDVYGVFKAYTTRVGDGAFPSEIADELSEKLRQKGNEFGSNTGRPRRIGWLDLPALKYAVMLNGVTQLIMTKADVLNEMETVDICTQYIVNDVISDYASLDYSFQLAKPVWTRLMGWTGDFTQVESEMDLPDGLMAYIRFLNTALEVPVRYLSIGPQRDAIVELTEDL</sequence>
<accession>A0A1X7JPG8</accession>
<evidence type="ECO:0000256" key="4">
    <source>
        <dbReference type="ARBA" id="ARBA00022741"/>
    </source>
</evidence>
<feature type="binding site" evidence="8">
    <location>
        <begin position="416"/>
        <end position="418"/>
    </location>
    <ligand>
        <name>GTP</name>
        <dbReference type="ChEBI" id="CHEBI:37565"/>
    </ligand>
</feature>
<evidence type="ECO:0000256" key="8">
    <source>
        <dbReference type="HAMAP-Rule" id="MF_00011"/>
    </source>
</evidence>
<feature type="active site" description="Proton donor" evidence="8">
    <location>
        <position position="44"/>
    </location>
</feature>
<comment type="subunit">
    <text evidence="1 8">Homodimer.</text>
</comment>
<reference evidence="10 11" key="1">
    <citation type="submission" date="2017-04" db="EMBL/GenBank/DDBJ databases">
        <authorList>
            <person name="Afonso C.L."/>
            <person name="Miller P.J."/>
            <person name="Scott M.A."/>
            <person name="Spackman E."/>
            <person name="Goraichik I."/>
            <person name="Dimitrov K.M."/>
            <person name="Suarez D.L."/>
            <person name="Swayne D.E."/>
        </authorList>
    </citation>
    <scope>NUCLEOTIDE SEQUENCE [LARGE SCALE GENOMIC DNA]</scope>
    <source>
        <strain evidence="10 11">DSM 22418</strain>
    </source>
</reference>
<protein>
    <recommendedName>
        <fullName evidence="8 9">Adenylosuccinate synthetase</fullName>
        <shortName evidence="8">AMPSase</shortName>
        <shortName evidence="8">AdSS</shortName>
        <ecNumber evidence="8 9">6.3.4.4</ecNumber>
    </recommendedName>
    <alternativeName>
        <fullName evidence="8">IMP--aspartate ligase</fullName>
    </alternativeName>
</protein>
<dbReference type="PANTHER" id="PTHR11846">
    <property type="entry name" value="ADENYLOSUCCINATE SYNTHETASE"/>
    <property type="match status" value="1"/>
</dbReference>
<dbReference type="UniPathway" id="UPA00075">
    <property type="reaction ID" value="UER00335"/>
</dbReference>
<dbReference type="InterPro" id="IPR018220">
    <property type="entry name" value="Adenylosuccin_syn_GTP-bd"/>
</dbReference>
<keyword evidence="11" id="KW-1185">Reference proteome</keyword>
<dbReference type="FunFam" id="3.90.170.10:FF:000001">
    <property type="entry name" value="Adenylosuccinate synthetase"/>
    <property type="match status" value="1"/>
</dbReference>
<feature type="binding site" description="in other chain" evidence="8">
    <location>
        <position position="307"/>
    </location>
    <ligand>
        <name>IMP</name>
        <dbReference type="ChEBI" id="CHEBI:58053"/>
        <note>ligand shared between dimeric partners</note>
    </ligand>
</feature>
<dbReference type="HAMAP" id="MF_00011">
    <property type="entry name" value="Adenylosucc_synth"/>
    <property type="match status" value="1"/>
</dbReference>
<feature type="binding site" description="in other chain" evidence="8">
    <location>
        <begin position="41"/>
        <end position="44"/>
    </location>
    <ligand>
        <name>IMP</name>
        <dbReference type="ChEBI" id="CHEBI:58053"/>
        <note>ligand shared between dimeric partners</note>
    </ligand>
</feature>
<dbReference type="EC" id="6.3.4.4" evidence="8 9"/>
<dbReference type="Gene3D" id="3.90.170.10">
    <property type="entry name" value="Adenylosuccinate Synthetase, subunit A, domain 3"/>
    <property type="match status" value="1"/>
</dbReference>
<keyword evidence="8" id="KW-0963">Cytoplasm</keyword>
<dbReference type="SUPFAM" id="SSF52540">
    <property type="entry name" value="P-loop containing nucleoside triphosphate hydrolases"/>
    <property type="match status" value="1"/>
</dbReference>
<dbReference type="RefSeq" id="WP_200811777.1">
    <property type="nucleotide sequence ID" value="NZ_FXAU01000003.1"/>
</dbReference>
<dbReference type="Gene3D" id="3.40.440.10">
    <property type="entry name" value="Adenylosuccinate Synthetase, subunit A, domain 1"/>
    <property type="match status" value="1"/>
</dbReference>
<keyword evidence="2 8" id="KW-0436">Ligase</keyword>
<comment type="catalytic activity">
    <reaction evidence="8 9">
        <text>IMP + L-aspartate + GTP = N(6)-(1,2-dicarboxyethyl)-AMP + GDP + phosphate + 2 H(+)</text>
        <dbReference type="Rhea" id="RHEA:15753"/>
        <dbReference type="ChEBI" id="CHEBI:15378"/>
        <dbReference type="ChEBI" id="CHEBI:29991"/>
        <dbReference type="ChEBI" id="CHEBI:37565"/>
        <dbReference type="ChEBI" id="CHEBI:43474"/>
        <dbReference type="ChEBI" id="CHEBI:57567"/>
        <dbReference type="ChEBI" id="CHEBI:58053"/>
        <dbReference type="ChEBI" id="CHEBI:58189"/>
        <dbReference type="EC" id="6.3.4.4"/>
    </reaction>
</comment>
<feature type="binding site" evidence="8">
    <location>
        <begin position="43"/>
        <end position="45"/>
    </location>
    <ligand>
        <name>GTP</name>
        <dbReference type="ChEBI" id="CHEBI:37565"/>
    </ligand>
</feature>
<evidence type="ECO:0000256" key="3">
    <source>
        <dbReference type="ARBA" id="ARBA00022723"/>
    </source>
</evidence>
<feature type="active site" description="Proton acceptor" evidence="8">
    <location>
        <position position="16"/>
    </location>
</feature>
<gene>
    <name evidence="8" type="primary">purA</name>
    <name evidence="10" type="ORF">SAMN05660862_2013</name>
</gene>
<dbReference type="GO" id="GO:0046040">
    <property type="term" value="P:IMP metabolic process"/>
    <property type="evidence" value="ECO:0007669"/>
    <property type="project" value="TreeGrafter"/>
</dbReference>
<feature type="binding site" evidence="8">
    <location>
        <position position="43"/>
    </location>
    <ligand>
        <name>Mg(2+)</name>
        <dbReference type="ChEBI" id="CHEBI:18420"/>
    </ligand>
</feature>
<comment type="similarity">
    <text evidence="8 9">Belongs to the adenylosuccinate synthetase family.</text>
</comment>
<dbReference type="PANTHER" id="PTHR11846:SF0">
    <property type="entry name" value="ADENYLOSUCCINATE SYNTHETASE"/>
    <property type="match status" value="1"/>
</dbReference>